<name>A0ABY7MDP7_9BRAD</name>
<dbReference type="RefSeq" id="WP_270160816.1">
    <property type="nucleotide sequence ID" value="NZ_CP089391.1"/>
</dbReference>
<feature type="region of interest" description="Disordered" evidence="2">
    <location>
        <begin position="149"/>
        <end position="168"/>
    </location>
</feature>
<organism evidence="3 4">
    <name type="scientific">Bradyrhizobium xenonodulans</name>
    <dbReference type="NCBI Taxonomy" id="2736875"/>
    <lineage>
        <taxon>Bacteria</taxon>
        <taxon>Pseudomonadati</taxon>
        <taxon>Pseudomonadota</taxon>
        <taxon>Alphaproteobacteria</taxon>
        <taxon>Hyphomicrobiales</taxon>
        <taxon>Nitrobacteraceae</taxon>
        <taxon>Bradyrhizobium</taxon>
    </lineage>
</organism>
<keyword evidence="1" id="KW-0175">Coiled coil</keyword>
<evidence type="ECO:0000313" key="3">
    <source>
        <dbReference type="EMBL" id="WBL76036.1"/>
    </source>
</evidence>
<accession>A0ABY7MDP7</accession>
<keyword evidence="4" id="KW-1185">Reference proteome</keyword>
<feature type="coiled-coil region" evidence="1">
    <location>
        <begin position="80"/>
        <end position="132"/>
    </location>
</feature>
<evidence type="ECO:0000256" key="2">
    <source>
        <dbReference type="SAM" id="MobiDB-lite"/>
    </source>
</evidence>
<dbReference type="EMBL" id="CP089391">
    <property type="protein sequence ID" value="WBL76036.1"/>
    <property type="molecule type" value="Genomic_DNA"/>
</dbReference>
<protein>
    <submittedName>
        <fullName evidence="3">Uncharacterized protein</fullName>
    </submittedName>
</protein>
<dbReference type="Proteomes" id="UP001179614">
    <property type="component" value="Chromosome"/>
</dbReference>
<reference evidence="3" key="1">
    <citation type="submission" date="2021-12" db="EMBL/GenBank/DDBJ databases">
        <title>Bradyrhizobium xenonodulans sp. nov.</title>
        <authorList>
            <person name="Claassens R."/>
            <person name="Venter S.N."/>
            <person name="Beukes C.W."/>
            <person name="Stepkowski T."/>
            <person name="Steenkamp E.T."/>
        </authorList>
    </citation>
    <scope>NUCLEOTIDE SEQUENCE</scope>
    <source>
        <strain evidence="3">14AB</strain>
    </source>
</reference>
<evidence type="ECO:0000256" key="1">
    <source>
        <dbReference type="SAM" id="Coils"/>
    </source>
</evidence>
<proteinExistence type="predicted"/>
<evidence type="ECO:0000313" key="4">
    <source>
        <dbReference type="Proteomes" id="UP001179614"/>
    </source>
</evidence>
<sequence>MQEIEIGYELNRAVPFFGARAFARKIVAEADQLWSKLEAVEAERRALLSKNTELGATSAQLRAERDLARQQLEYFGAAPILDMDARRQELQKRVDALNEELENVRATIAAERDNLRKEVEAARQTIVETRETAILQEIGIYEYRHPLNKRSSVSAQSSPRKSSTIRMR</sequence>
<gene>
    <name evidence="3" type="ORF">I3J27_23740</name>
</gene>